<evidence type="ECO:0000256" key="1">
    <source>
        <dbReference type="ARBA" id="ARBA00023015"/>
    </source>
</evidence>
<feature type="compositionally biased region" description="Low complexity" evidence="4">
    <location>
        <begin position="637"/>
        <end position="655"/>
    </location>
</feature>
<accession>W9HKB9</accession>
<dbReference type="AlphaFoldDB" id="W9HKB9"/>
<dbReference type="Pfam" id="PF00172">
    <property type="entry name" value="Zn_clus"/>
    <property type="match status" value="1"/>
</dbReference>
<dbReference type="SUPFAM" id="SSF57701">
    <property type="entry name" value="Zn2/Cys6 DNA-binding domain"/>
    <property type="match status" value="1"/>
</dbReference>
<evidence type="ECO:0000259" key="5">
    <source>
        <dbReference type="PROSITE" id="PS50048"/>
    </source>
</evidence>
<feature type="region of interest" description="Disordered" evidence="4">
    <location>
        <begin position="624"/>
        <end position="659"/>
    </location>
</feature>
<evidence type="ECO:0000313" key="7">
    <source>
        <dbReference type="Proteomes" id="UP000030753"/>
    </source>
</evidence>
<keyword evidence="1" id="KW-0805">Transcription regulation</keyword>
<feature type="domain" description="Zn(2)-C6 fungal-type" evidence="5">
    <location>
        <begin position="23"/>
        <end position="57"/>
    </location>
</feature>
<dbReference type="InterPro" id="IPR001138">
    <property type="entry name" value="Zn2Cys6_DnaBD"/>
</dbReference>
<dbReference type="InterPro" id="IPR036864">
    <property type="entry name" value="Zn2-C6_fun-type_DNA-bd_sf"/>
</dbReference>
<sequence length="733" mass="82331">MSHSDQNSCSQPKKRKIRKGTRSCWECKRRKVRCTLAEDDSSLPPCAQCTLRGAKCVGQDVPEEDIPPTRRQGISRHAVSLTEQALTKDFGPRINGVEDAKFYARHQPGPNLDFHQGFATSASTAYDQRCLDDQERCPIEARYNPEAERTDHRWLLDKLRDALPTPEDMQIILQQESDVCGYFHQITMAPYDHLEPDGRQSVRWLTHLHDLSSPVLLAKGMWTLAIYIQNLGHEYNEHLMHLSESPKQIMQRLAKVASSSVTAVEECLNTADGLECIMLEGVFAANGGSLWRALVTFRRAIAVTQIVRLHRSYHSPADSTMNLEFKWFRILYMERLLCLLLGLPQGSQDENVAMDAASGTKMHPMERLERLHSAIASKILKRNEGAEPPGDTIALRAIDLDLQDAANCMPPQWWLAPDLSAITDKAEIFWSTLRLTNQLFHYYLLSQLYLPCMLSPSSECQNTNSTITCINSSREVLTRFLIFRTVNKTIAFCCRAADFFALLASVALVLAHIGSHSTLTRNSFLAHQRHSDRTLVERVLESMDEVSRGCQDVLFKQSADVLRQLMNAETAVFNHNIQHSRRSEDEECATTDNWILRLRVPCFGTIFVTRSGFLSNELAEMSHHNTQSLPESPPDPASAISPTSPSLSAPAATESRTTRLDCTSKAAKEAIGVMPSFRDHSDPMAFADAIGENARHETAHPSSFSDMEGWGVQGVDITFFESLMKAPMPDVRF</sequence>
<dbReference type="GO" id="GO:0008270">
    <property type="term" value="F:zinc ion binding"/>
    <property type="evidence" value="ECO:0007669"/>
    <property type="project" value="InterPro"/>
</dbReference>
<protein>
    <recommendedName>
        <fullName evidence="5">Zn(2)-C6 fungal-type domain-containing protein</fullName>
    </recommendedName>
</protein>
<dbReference type="Gene3D" id="4.10.240.10">
    <property type="entry name" value="Zn(2)-C6 fungal-type DNA-binding domain"/>
    <property type="match status" value="1"/>
</dbReference>
<dbReference type="PANTHER" id="PTHR47840">
    <property type="entry name" value="ZN(II)2CYS6 TRANSCRIPTION FACTOR (EUROFUNG)-RELATED"/>
    <property type="match status" value="1"/>
</dbReference>
<dbReference type="EMBL" id="JH717848">
    <property type="protein sequence ID" value="EWY83028.1"/>
    <property type="molecule type" value="Genomic_DNA"/>
</dbReference>
<evidence type="ECO:0000256" key="3">
    <source>
        <dbReference type="ARBA" id="ARBA00023242"/>
    </source>
</evidence>
<dbReference type="HOGENOM" id="CLU_004804_0_2_1"/>
<name>W9HKB9_FUSOX</name>
<proteinExistence type="predicted"/>
<organism evidence="6 7">
    <name type="scientific">Fusarium oxysporum NRRL 32931</name>
    <dbReference type="NCBI Taxonomy" id="660029"/>
    <lineage>
        <taxon>Eukaryota</taxon>
        <taxon>Fungi</taxon>
        <taxon>Dikarya</taxon>
        <taxon>Ascomycota</taxon>
        <taxon>Pezizomycotina</taxon>
        <taxon>Sordariomycetes</taxon>
        <taxon>Hypocreomycetidae</taxon>
        <taxon>Hypocreales</taxon>
        <taxon>Nectriaceae</taxon>
        <taxon>Fusarium</taxon>
        <taxon>Fusarium oxysporum species complex</taxon>
    </lineage>
</organism>
<dbReference type="SMART" id="SM00066">
    <property type="entry name" value="GAL4"/>
    <property type="match status" value="1"/>
</dbReference>
<dbReference type="CDD" id="cd12148">
    <property type="entry name" value="fungal_TF_MHR"/>
    <property type="match status" value="1"/>
</dbReference>
<keyword evidence="2" id="KW-0804">Transcription</keyword>
<keyword evidence="3" id="KW-0539">Nucleus</keyword>
<dbReference type="PANTHER" id="PTHR47840:SF1">
    <property type="entry name" value="ZN(II)2CYS6 TRANSCRIPTION FACTOR (EUROFUNG)"/>
    <property type="match status" value="1"/>
</dbReference>
<reference evidence="6 7" key="1">
    <citation type="submission" date="2011-06" db="EMBL/GenBank/DDBJ databases">
        <title>The Genome Sequence of Fusarium oxysporum FOSC 3-a.</title>
        <authorList>
            <consortium name="The Broad Institute Genome Sequencing Platform"/>
            <person name="Ma L.-J."/>
            <person name="Gale L.R."/>
            <person name="Schwartz D.C."/>
            <person name="Zhou S."/>
            <person name="Corby-Kistler H."/>
            <person name="Young S.K."/>
            <person name="Zeng Q."/>
            <person name="Gargeya S."/>
            <person name="Fitzgerald M."/>
            <person name="Haas B."/>
            <person name="Abouelleil A."/>
            <person name="Alvarado L."/>
            <person name="Arachchi H.M."/>
            <person name="Berlin A."/>
            <person name="Brown A."/>
            <person name="Chapman S.B."/>
            <person name="Chen Z."/>
            <person name="Dunbar C."/>
            <person name="Freedman E."/>
            <person name="Gearin G."/>
            <person name="Gellesch M."/>
            <person name="Goldberg J."/>
            <person name="Griggs A."/>
            <person name="Gujja S."/>
            <person name="Heiman D."/>
            <person name="Howarth C."/>
            <person name="Larson L."/>
            <person name="Lui A."/>
            <person name="MacDonald P.J.P."/>
            <person name="Mehta T."/>
            <person name="Montmayeur A."/>
            <person name="Murphy C."/>
            <person name="Neiman D."/>
            <person name="Pearson M."/>
            <person name="Priest M."/>
            <person name="Roberts A."/>
            <person name="Saif S."/>
            <person name="Shea T."/>
            <person name="Shenoy N."/>
            <person name="Sisk P."/>
            <person name="Stolte C."/>
            <person name="Sykes S."/>
            <person name="Wortman J."/>
            <person name="Nusbaum C."/>
            <person name="Birren B."/>
        </authorList>
    </citation>
    <scope>NUCLEOTIDE SEQUENCE [LARGE SCALE GENOMIC DNA]</scope>
    <source>
        <strain evidence="7">FOSC 3-a</strain>
    </source>
</reference>
<evidence type="ECO:0000256" key="2">
    <source>
        <dbReference type="ARBA" id="ARBA00023163"/>
    </source>
</evidence>
<evidence type="ECO:0000313" key="6">
    <source>
        <dbReference type="EMBL" id="EWY83028.1"/>
    </source>
</evidence>
<dbReference type="GO" id="GO:0000981">
    <property type="term" value="F:DNA-binding transcription factor activity, RNA polymerase II-specific"/>
    <property type="evidence" value="ECO:0007669"/>
    <property type="project" value="InterPro"/>
</dbReference>
<dbReference type="PROSITE" id="PS00463">
    <property type="entry name" value="ZN2_CY6_FUNGAL_1"/>
    <property type="match status" value="1"/>
</dbReference>
<evidence type="ECO:0000256" key="4">
    <source>
        <dbReference type="SAM" id="MobiDB-lite"/>
    </source>
</evidence>
<dbReference type="Proteomes" id="UP000030753">
    <property type="component" value="Unassembled WGS sequence"/>
</dbReference>
<dbReference type="OrthoDB" id="5392779at2759"/>
<dbReference type="CDD" id="cd00067">
    <property type="entry name" value="GAL4"/>
    <property type="match status" value="1"/>
</dbReference>
<gene>
    <name evidence="6" type="ORF">FOYG_15103</name>
</gene>
<dbReference type="PROSITE" id="PS50048">
    <property type="entry name" value="ZN2_CY6_FUNGAL_2"/>
    <property type="match status" value="1"/>
</dbReference>